<feature type="transmembrane region" description="Helical" evidence="1">
    <location>
        <begin position="25"/>
        <end position="46"/>
    </location>
</feature>
<accession>A0A8S1K798</accession>
<keyword evidence="1" id="KW-1133">Transmembrane helix</keyword>
<sequence length="255" mass="29070">MEFVLNLIHQSQTIPFRQGVKFNNYNVVCIISVCAYILALLINGTIGVKTARSTSESYKLVVTPPPWAFSIWGVIFSTTLVALLWSIHSVSWSLETHLYFWLYCFTISVWILLWAIVSKITIILCKVVLILLTINIYMLWKSTLVIENDDWSIYLMRGAIAFQLGWTSSAQCLNFCICMVHVFGVTQDMISKLVWVCIVIAHTIYLSLAYFHSKQYNKNMLVNFGGYLLSMTWAIVGVTVSYNNYIAGKAISKQK</sequence>
<proteinExistence type="predicted"/>
<feature type="transmembrane region" description="Helical" evidence="1">
    <location>
        <begin position="123"/>
        <end position="140"/>
    </location>
</feature>
<evidence type="ECO:0000313" key="2">
    <source>
        <dbReference type="EMBL" id="CAD8051330.1"/>
    </source>
</evidence>
<feature type="transmembrane region" description="Helical" evidence="1">
    <location>
        <begin position="67"/>
        <end position="87"/>
    </location>
</feature>
<dbReference type="PANTHER" id="PTHR33802">
    <property type="entry name" value="SI:CH211-161H7.5-RELATED"/>
    <property type="match status" value="1"/>
</dbReference>
<dbReference type="EMBL" id="CAJJDN010000005">
    <property type="protein sequence ID" value="CAD8051330.1"/>
    <property type="molecule type" value="Genomic_DNA"/>
</dbReference>
<organism evidence="2 3">
    <name type="scientific">Paramecium sonneborni</name>
    <dbReference type="NCBI Taxonomy" id="65129"/>
    <lineage>
        <taxon>Eukaryota</taxon>
        <taxon>Sar</taxon>
        <taxon>Alveolata</taxon>
        <taxon>Ciliophora</taxon>
        <taxon>Intramacronucleata</taxon>
        <taxon>Oligohymenophorea</taxon>
        <taxon>Peniculida</taxon>
        <taxon>Parameciidae</taxon>
        <taxon>Paramecium</taxon>
    </lineage>
</organism>
<dbReference type="OrthoDB" id="5586934at2759"/>
<evidence type="ECO:0000256" key="1">
    <source>
        <dbReference type="SAM" id="Phobius"/>
    </source>
</evidence>
<feature type="transmembrane region" description="Helical" evidence="1">
    <location>
        <begin position="193"/>
        <end position="212"/>
    </location>
</feature>
<gene>
    <name evidence="2" type="ORF">PSON_ATCC_30995.1.T0050520</name>
</gene>
<comment type="caution">
    <text evidence="2">The sequence shown here is derived from an EMBL/GenBank/DDBJ whole genome shotgun (WGS) entry which is preliminary data.</text>
</comment>
<evidence type="ECO:0000313" key="3">
    <source>
        <dbReference type="Proteomes" id="UP000692954"/>
    </source>
</evidence>
<dbReference type="Proteomes" id="UP000692954">
    <property type="component" value="Unassembled WGS sequence"/>
</dbReference>
<keyword evidence="1" id="KW-0812">Transmembrane</keyword>
<feature type="transmembrane region" description="Helical" evidence="1">
    <location>
        <begin position="99"/>
        <end position="116"/>
    </location>
</feature>
<dbReference type="PANTHER" id="PTHR33802:SF1">
    <property type="entry name" value="XK-RELATED PROTEIN"/>
    <property type="match status" value="1"/>
</dbReference>
<name>A0A8S1K798_9CILI</name>
<feature type="transmembrane region" description="Helical" evidence="1">
    <location>
        <begin position="160"/>
        <end position="186"/>
    </location>
</feature>
<protein>
    <submittedName>
        <fullName evidence="2">Uncharacterized protein</fullName>
    </submittedName>
</protein>
<keyword evidence="3" id="KW-1185">Reference proteome</keyword>
<feature type="transmembrane region" description="Helical" evidence="1">
    <location>
        <begin position="224"/>
        <end position="245"/>
    </location>
</feature>
<reference evidence="2" key="1">
    <citation type="submission" date="2021-01" db="EMBL/GenBank/DDBJ databases">
        <authorList>
            <consortium name="Genoscope - CEA"/>
            <person name="William W."/>
        </authorList>
    </citation>
    <scope>NUCLEOTIDE SEQUENCE</scope>
</reference>
<keyword evidence="1" id="KW-0472">Membrane</keyword>
<dbReference type="AlphaFoldDB" id="A0A8S1K798"/>